<comment type="caution">
    <text evidence="1">The sequence shown here is derived from an EMBL/GenBank/DDBJ whole genome shotgun (WGS) entry which is preliminary data.</text>
</comment>
<dbReference type="OrthoDB" id="14556at2759"/>
<sequence length="199" mass="22550">MFSYIITDEKTLSEKEFVLGPFRIVTVDKSEIGIKFCNRQPQVLYPGRHYLSISKVEVFMGFESLSRRQSCVHEVTGVSNDNRKVNADILVEWQIKAEDAAAARFANVTDVEGAVCNKVRRAFNLAIWELNVHDMELQLGGHMTNNNNGDLHPLLKNLSSSISKECQDLFEEGWNITIWDLQLQKFAIQSDINSVQGAD</sequence>
<dbReference type="EMBL" id="CM035415">
    <property type="protein sequence ID" value="KAH7427923.1"/>
    <property type="molecule type" value="Genomic_DNA"/>
</dbReference>
<gene>
    <name evidence="1" type="ORF">KP509_10G067100</name>
</gene>
<organism evidence="1 2">
    <name type="scientific">Ceratopteris richardii</name>
    <name type="common">Triangle waterfern</name>
    <dbReference type="NCBI Taxonomy" id="49495"/>
    <lineage>
        <taxon>Eukaryota</taxon>
        <taxon>Viridiplantae</taxon>
        <taxon>Streptophyta</taxon>
        <taxon>Embryophyta</taxon>
        <taxon>Tracheophyta</taxon>
        <taxon>Polypodiopsida</taxon>
        <taxon>Polypodiidae</taxon>
        <taxon>Polypodiales</taxon>
        <taxon>Pteridineae</taxon>
        <taxon>Pteridaceae</taxon>
        <taxon>Parkerioideae</taxon>
        <taxon>Ceratopteris</taxon>
    </lineage>
</organism>
<reference evidence="1" key="1">
    <citation type="submission" date="2021-08" db="EMBL/GenBank/DDBJ databases">
        <title>WGS assembly of Ceratopteris richardii.</title>
        <authorList>
            <person name="Marchant D.B."/>
            <person name="Chen G."/>
            <person name="Jenkins J."/>
            <person name="Shu S."/>
            <person name="Leebens-Mack J."/>
            <person name="Grimwood J."/>
            <person name="Schmutz J."/>
            <person name="Soltis P."/>
            <person name="Soltis D."/>
            <person name="Chen Z.-H."/>
        </authorList>
    </citation>
    <scope>NUCLEOTIDE SEQUENCE</scope>
    <source>
        <strain evidence="1">Whitten #5841</strain>
        <tissue evidence="1">Leaf</tissue>
    </source>
</reference>
<keyword evidence="2" id="KW-1185">Reference proteome</keyword>
<evidence type="ECO:0008006" key="3">
    <source>
        <dbReference type="Google" id="ProtNLM"/>
    </source>
</evidence>
<name>A0A8T2U2D0_CERRI</name>
<evidence type="ECO:0000313" key="2">
    <source>
        <dbReference type="Proteomes" id="UP000825935"/>
    </source>
</evidence>
<protein>
    <recommendedName>
        <fullName evidence="3">Band 7 domain-containing protein</fullName>
    </recommendedName>
</protein>
<evidence type="ECO:0000313" key="1">
    <source>
        <dbReference type="EMBL" id="KAH7427923.1"/>
    </source>
</evidence>
<dbReference type="AlphaFoldDB" id="A0A8T2U2D0"/>
<accession>A0A8T2U2D0</accession>
<dbReference type="Proteomes" id="UP000825935">
    <property type="component" value="Chromosome 10"/>
</dbReference>
<proteinExistence type="predicted"/>